<evidence type="ECO:0000313" key="3">
    <source>
        <dbReference type="Proteomes" id="UP001252875"/>
    </source>
</evidence>
<dbReference type="Proteomes" id="UP001252875">
    <property type="component" value="Unassembled WGS sequence"/>
</dbReference>
<protein>
    <submittedName>
        <fullName evidence="2">Uncharacterized protein</fullName>
    </submittedName>
</protein>
<gene>
    <name evidence="2" type="ORF">P7D85_02305</name>
</gene>
<keyword evidence="1" id="KW-0175">Coiled coil</keyword>
<keyword evidence="3" id="KW-1185">Reference proteome</keyword>
<name>A0ABU3EUQ4_9ENTE</name>
<accession>A0ABU3EUQ4</accession>
<reference evidence="2 3" key="1">
    <citation type="submission" date="2023-03" db="EMBL/GenBank/DDBJ databases">
        <authorList>
            <person name="Shen W."/>
            <person name="Cai J."/>
        </authorList>
    </citation>
    <scope>NUCLEOTIDE SEQUENCE [LARGE SCALE GENOMIC DNA]</scope>
    <source>
        <strain evidence="2 3">D6-4</strain>
    </source>
</reference>
<evidence type="ECO:0000256" key="1">
    <source>
        <dbReference type="SAM" id="Coils"/>
    </source>
</evidence>
<sequence length="193" mass="22846">MSEHKTNYSNLNYLSVIRFGHCIGGGWYPIVARADMKLRKLGHTIEKIERRDGALSIFTELEADKLNSRVQNILYEAERESEMTCEWCGNYSVSQIFLDKECLTLCEACQEKCDSREGVEKRLHMYHLQELEKEKLHMERIIERLENKLQHYRMGRDHFKEKSERLEALVNNDTEIQMHIATLKNQNKPTRRA</sequence>
<dbReference type="EMBL" id="JARPYI010000001">
    <property type="protein sequence ID" value="MDT2598588.1"/>
    <property type="molecule type" value="Genomic_DNA"/>
</dbReference>
<proteinExistence type="predicted"/>
<organism evidence="2 3">
    <name type="scientific">Enterococcus hulanensis</name>
    <dbReference type="NCBI Taxonomy" id="2559929"/>
    <lineage>
        <taxon>Bacteria</taxon>
        <taxon>Bacillati</taxon>
        <taxon>Bacillota</taxon>
        <taxon>Bacilli</taxon>
        <taxon>Lactobacillales</taxon>
        <taxon>Enterococcaceae</taxon>
        <taxon>Enterococcus</taxon>
    </lineage>
</organism>
<evidence type="ECO:0000313" key="2">
    <source>
        <dbReference type="EMBL" id="MDT2598588.1"/>
    </source>
</evidence>
<dbReference type="RefSeq" id="WP_311821141.1">
    <property type="nucleotide sequence ID" value="NZ_JARPYF010000001.1"/>
</dbReference>
<comment type="caution">
    <text evidence="2">The sequence shown here is derived from an EMBL/GenBank/DDBJ whole genome shotgun (WGS) entry which is preliminary data.</text>
</comment>
<feature type="coiled-coil region" evidence="1">
    <location>
        <begin position="128"/>
        <end position="162"/>
    </location>
</feature>